<reference evidence="5" key="1">
    <citation type="journal article" date="2013" name="Genome Announc.">
        <title>Draft genome sequence of the basidiomycetous yeast-like fungus Pseudozyma hubeiensis SY62, which produces an abundant amount of the biosurfactant mannosylerythritol lipids.</title>
        <authorList>
            <person name="Konishi M."/>
            <person name="Hatada Y."/>
            <person name="Horiuchi J."/>
        </authorList>
    </citation>
    <scope>NUCLEOTIDE SEQUENCE [LARGE SCALE GENOMIC DNA]</scope>
    <source>
        <strain evidence="5">SY62</strain>
    </source>
</reference>
<dbReference type="EMBL" id="DF238790">
    <property type="protein sequence ID" value="GAC95151.1"/>
    <property type="molecule type" value="Genomic_DNA"/>
</dbReference>
<evidence type="ECO:0000256" key="1">
    <source>
        <dbReference type="ARBA" id="ARBA00010211"/>
    </source>
</evidence>
<dbReference type="HOGENOM" id="CLU_028458_2_1_1"/>
<dbReference type="Proteomes" id="UP000014071">
    <property type="component" value="Unassembled WGS sequence"/>
</dbReference>
<dbReference type="Pfam" id="PF01557">
    <property type="entry name" value="FAA_hydrolase"/>
    <property type="match status" value="1"/>
</dbReference>
<evidence type="ECO:0000313" key="4">
    <source>
        <dbReference type="EMBL" id="GAC95151.1"/>
    </source>
</evidence>
<keyword evidence="5" id="KW-1185">Reference proteome</keyword>
<sequence length="280" mass="30342">MLELPWTRLVRFVDQQGVICYGNLFNEGDDHAQLLEGEGPFSLRATGKQVAIGKILGPLTPADVPLVRCIGLNYATHLRETGHPNPTNPTLFIKPAPAVADHNAAIPVPKIAQGKMDYEGELTILIGKDCKNVKPEDALDVIAAYTVGNDLSARDWQTEPEKAGSRPQWCFGKSFDQFAPVGPYLVSPKLVGDCKGSTLSTYVNGERRQLGEISDLVFGVRDLVAFCSQGQTLEQGTLIMTGTPGGVGLFMNPKTFLQDGDEVVVTITQIGSLRNTLKFE</sequence>
<dbReference type="FunFam" id="3.90.850.10:FF:000002">
    <property type="entry name" value="2-hydroxyhepta-2,4-diene-1,7-dioate isomerase"/>
    <property type="match status" value="1"/>
</dbReference>
<dbReference type="eggNOG" id="KOG1535">
    <property type="taxonomic scope" value="Eukaryota"/>
</dbReference>
<dbReference type="GO" id="GO:0006107">
    <property type="term" value="P:oxaloacetate metabolic process"/>
    <property type="evidence" value="ECO:0007669"/>
    <property type="project" value="UniProtKB-ARBA"/>
</dbReference>
<dbReference type="GO" id="GO:0016787">
    <property type="term" value="F:hydrolase activity"/>
    <property type="evidence" value="ECO:0007669"/>
    <property type="project" value="UniProtKB-KW"/>
</dbReference>
<dbReference type="PANTHER" id="PTHR11820">
    <property type="entry name" value="ACYLPYRUVASE"/>
    <property type="match status" value="1"/>
</dbReference>
<dbReference type="InterPro" id="IPR036663">
    <property type="entry name" value="Fumarylacetoacetase_C_sf"/>
</dbReference>
<dbReference type="RefSeq" id="XP_012188738.1">
    <property type="nucleotide sequence ID" value="XM_012333348.1"/>
</dbReference>
<dbReference type="GO" id="GO:0046872">
    <property type="term" value="F:metal ion binding"/>
    <property type="evidence" value="ECO:0007669"/>
    <property type="project" value="UniProtKB-KW"/>
</dbReference>
<dbReference type="STRING" id="1305764.R9P1M9"/>
<organism evidence="4 5">
    <name type="scientific">Pseudozyma hubeiensis (strain SY62)</name>
    <name type="common">Yeast</name>
    <dbReference type="NCBI Taxonomy" id="1305764"/>
    <lineage>
        <taxon>Eukaryota</taxon>
        <taxon>Fungi</taxon>
        <taxon>Dikarya</taxon>
        <taxon>Basidiomycota</taxon>
        <taxon>Ustilaginomycotina</taxon>
        <taxon>Ustilaginomycetes</taxon>
        <taxon>Ustilaginales</taxon>
        <taxon>Ustilaginaceae</taxon>
        <taxon>Pseudozyma</taxon>
    </lineage>
</organism>
<evidence type="ECO:0000313" key="5">
    <source>
        <dbReference type="Proteomes" id="UP000014071"/>
    </source>
</evidence>
<proteinExistence type="inferred from homology"/>
<evidence type="ECO:0000259" key="3">
    <source>
        <dbReference type="Pfam" id="PF01557"/>
    </source>
</evidence>
<dbReference type="PANTHER" id="PTHR11820:SF100">
    <property type="entry name" value="FUMARYLACETOACETATE HYDROLASE FAMILY PROTEIN (AFU_ORTHOLOGUE AFUA_4G01490)"/>
    <property type="match status" value="1"/>
</dbReference>
<keyword evidence="4" id="KW-0378">Hydrolase</keyword>
<dbReference type="GeneID" id="24108017"/>
<dbReference type="InterPro" id="IPR011234">
    <property type="entry name" value="Fumarylacetoacetase-like_C"/>
</dbReference>
<accession>R9P1M9</accession>
<protein>
    <submittedName>
        <fullName evidence="4">Fumarylacetoacetate hydrolase</fullName>
    </submittedName>
</protein>
<dbReference type="OrthoDB" id="411064at2759"/>
<keyword evidence="2" id="KW-0479">Metal-binding</keyword>
<evidence type="ECO:0000256" key="2">
    <source>
        <dbReference type="ARBA" id="ARBA00022723"/>
    </source>
</evidence>
<comment type="similarity">
    <text evidence="1">Belongs to the FAH family.</text>
</comment>
<name>R9P1M9_PSEHS</name>
<dbReference type="Gene3D" id="3.90.850.10">
    <property type="entry name" value="Fumarylacetoacetase-like, C-terminal domain"/>
    <property type="match status" value="1"/>
</dbReference>
<dbReference type="SUPFAM" id="SSF56529">
    <property type="entry name" value="FAH"/>
    <property type="match status" value="1"/>
</dbReference>
<feature type="domain" description="Fumarylacetoacetase-like C-terminal" evidence="3">
    <location>
        <begin position="67"/>
        <end position="277"/>
    </location>
</feature>
<dbReference type="GO" id="GO:0050163">
    <property type="term" value="F:oxaloacetate tautomerase activity"/>
    <property type="evidence" value="ECO:0007669"/>
    <property type="project" value="UniProtKB-ARBA"/>
</dbReference>
<dbReference type="AlphaFoldDB" id="R9P1M9"/>
<gene>
    <name evidence="4" type="ORF">PHSY_002726</name>
</gene>